<dbReference type="Pfam" id="PF21981">
    <property type="entry name" value="RecX_HTH3"/>
    <property type="match status" value="1"/>
</dbReference>
<protein>
    <recommendedName>
        <fullName evidence="3 5">Regulatory protein RecX</fullName>
    </recommendedName>
</protein>
<dbReference type="InterPro" id="IPR003783">
    <property type="entry name" value="Regulatory_RecX"/>
</dbReference>
<evidence type="ECO:0000313" key="10">
    <source>
        <dbReference type="Proteomes" id="UP000464314"/>
    </source>
</evidence>
<accession>A0A6P1TMG3</accession>
<sequence>MIVTKLEEIDKGKVKVYIDNEFHFCLYRKDLMVYQLGEKDIISDLVYQDIYINVILRRAKQKALAILKYMDRTEQELILKLKQADYTDNIISDVITYIKKYHYIDDLRYAISYIRSKKDTKSKRQIYGELIQKGVTKENIEQAFCEEYEDEDTALQKAIKKKTHDINNLPEEEKVKLISSLYRKGFQLDSIKKYINSIE</sequence>
<dbReference type="InterPro" id="IPR036388">
    <property type="entry name" value="WH-like_DNA-bd_sf"/>
</dbReference>
<dbReference type="Pfam" id="PF21982">
    <property type="entry name" value="RecX_HTH1"/>
    <property type="match status" value="1"/>
</dbReference>
<dbReference type="PANTHER" id="PTHR33602:SF1">
    <property type="entry name" value="REGULATORY PROTEIN RECX FAMILY PROTEIN"/>
    <property type="match status" value="1"/>
</dbReference>
<evidence type="ECO:0000256" key="3">
    <source>
        <dbReference type="ARBA" id="ARBA00018111"/>
    </source>
</evidence>
<comment type="function">
    <text evidence="5">Modulates RecA activity.</text>
</comment>
<dbReference type="EMBL" id="CP048000">
    <property type="protein sequence ID" value="QHQ62204.1"/>
    <property type="molecule type" value="Genomic_DNA"/>
</dbReference>
<evidence type="ECO:0000256" key="1">
    <source>
        <dbReference type="ARBA" id="ARBA00004496"/>
    </source>
</evidence>
<gene>
    <name evidence="5" type="primary">recX</name>
    <name evidence="9" type="ORF">Ana3638_16610</name>
</gene>
<dbReference type="HAMAP" id="MF_01114">
    <property type="entry name" value="RecX"/>
    <property type="match status" value="1"/>
</dbReference>
<dbReference type="Pfam" id="PF02631">
    <property type="entry name" value="RecX_HTH2"/>
    <property type="match status" value="1"/>
</dbReference>
<dbReference type="Proteomes" id="UP000464314">
    <property type="component" value="Chromosome"/>
</dbReference>
<feature type="domain" description="RecX first three-helical" evidence="8">
    <location>
        <begin position="59"/>
        <end position="96"/>
    </location>
</feature>
<feature type="domain" description="RecX third three-helical" evidence="7">
    <location>
        <begin position="150"/>
        <end position="195"/>
    </location>
</feature>
<evidence type="ECO:0000256" key="2">
    <source>
        <dbReference type="ARBA" id="ARBA00009695"/>
    </source>
</evidence>
<dbReference type="InterPro" id="IPR053925">
    <property type="entry name" value="RecX_HTH_3rd"/>
</dbReference>
<feature type="domain" description="RecX second three-helical" evidence="6">
    <location>
        <begin position="105"/>
        <end position="143"/>
    </location>
</feature>
<organism evidence="9 10">
    <name type="scientific">Anaerocolumna sedimenticola</name>
    <dbReference type="NCBI Taxonomy" id="2696063"/>
    <lineage>
        <taxon>Bacteria</taxon>
        <taxon>Bacillati</taxon>
        <taxon>Bacillota</taxon>
        <taxon>Clostridia</taxon>
        <taxon>Lachnospirales</taxon>
        <taxon>Lachnospiraceae</taxon>
        <taxon>Anaerocolumna</taxon>
    </lineage>
</organism>
<keyword evidence="4 5" id="KW-0963">Cytoplasm</keyword>
<dbReference type="KEGG" id="anr:Ana3638_16610"/>
<dbReference type="RefSeq" id="WP_161839029.1">
    <property type="nucleotide sequence ID" value="NZ_CP048000.1"/>
</dbReference>
<name>A0A6P1TMG3_9FIRM</name>
<dbReference type="InterPro" id="IPR053924">
    <property type="entry name" value="RecX_HTH_2nd"/>
</dbReference>
<dbReference type="Gene3D" id="1.10.10.10">
    <property type="entry name" value="Winged helix-like DNA-binding domain superfamily/Winged helix DNA-binding domain"/>
    <property type="match status" value="3"/>
</dbReference>
<dbReference type="PANTHER" id="PTHR33602">
    <property type="entry name" value="REGULATORY PROTEIN RECX FAMILY PROTEIN"/>
    <property type="match status" value="1"/>
</dbReference>
<evidence type="ECO:0000259" key="8">
    <source>
        <dbReference type="Pfam" id="PF21982"/>
    </source>
</evidence>
<dbReference type="AlphaFoldDB" id="A0A6P1TMG3"/>
<dbReference type="GO" id="GO:0005737">
    <property type="term" value="C:cytoplasm"/>
    <property type="evidence" value="ECO:0007669"/>
    <property type="project" value="UniProtKB-SubCell"/>
</dbReference>
<dbReference type="InterPro" id="IPR053926">
    <property type="entry name" value="RecX_HTH_1st"/>
</dbReference>
<comment type="subcellular location">
    <subcellularLocation>
        <location evidence="1 5">Cytoplasm</location>
    </subcellularLocation>
</comment>
<keyword evidence="10" id="KW-1185">Reference proteome</keyword>
<evidence type="ECO:0000259" key="6">
    <source>
        <dbReference type="Pfam" id="PF02631"/>
    </source>
</evidence>
<evidence type="ECO:0000259" key="7">
    <source>
        <dbReference type="Pfam" id="PF21981"/>
    </source>
</evidence>
<evidence type="ECO:0000313" key="9">
    <source>
        <dbReference type="EMBL" id="QHQ62204.1"/>
    </source>
</evidence>
<dbReference type="GO" id="GO:0006282">
    <property type="term" value="P:regulation of DNA repair"/>
    <property type="evidence" value="ECO:0007669"/>
    <property type="project" value="UniProtKB-UniRule"/>
</dbReference>
<comment type="similarity">
    <text evidence="2 5">Belongs to the RecX family.</text>
</comment>
<reference evidence="9 10" key="1">
    <citation type="submission" date="2020-01" db="EMBL/GenBank/DDBJ databases">
        <title>Genome analysis of Anaerocolumna sp. CBA3638.</title>
        <authorList>
            <person name="Kim J."/>
            <person name="Roh S.W."/>
        </authorList>
    </citation>
    <scope>NUCLEOTIDE SEQUENCE [LARGE SCALE GENOMIC DNA]</scope>
    <source>
        <strain evidence="9 10">CBA3638</strain>
    </source>
</reference>
<proteinExistence type="inferred from homology"/>
<evidence type="ECO:0000256" key="4">
    <source>
        <dbReference type="ARBA" id="ARBA00022490"/>
    </source>
</evidence>
<evidence type="ECO:0000256" key="5">
    <source>
        <dbReference type="HAMAP-Rule" id="MF_01114"/>
    </source>
</evidence>